<feature type="transmembrane region" description="Helical" evidence="6">
    <location>
        <begin position="417"/>
        <end position="433"/>
    </location>
</feature>
<dbReference type="NCBIfam" id="TIGR00360">
    <property type="entry name" value="ComEC_N-term"/>
    <property type="match status" value="1"/>
</dbReference>
<reference evidence="8 9" key="1">
    <citation type="submission" date="2021-01" db="EMBL/GenBank/DDBJ databases">
        <title>Genomic Encyclopedia of Type Strains, Phase IV (KMG-IV): sequencing the most valuable type-strain genomes for metagenomic binning, comparative biology and taxonomic classification.</title>
        <authorList>
            <person name="Goeker M."/>
        </authorList>
    </citation>
    <scope>NUCLEOTIDE SEQUENCE [LARGE SCALE GENOMIC DNA]</scope>
    <source>
        <strain evidence="8 9">DSM 105482</strain>
    </source>
</reference>
<keyword evidence="2" id="KW-1003">Cell membrane</keyword>
<dbReference type="Gene3D" id="3.60.15.10">
    <property type="entry name" value="Ribonuclease Z/Hydroxyacylglutathione hydrolase-like"/>
    <property type="match status" value="1"/>
</dbReference>
<comment type="subcellular location">
    <subcellularLocation>
        <location evidence="1">Cell membrane</location>
        <topology evidence="1">Multi-pass membrane protein</topology>
    </subcellularLocation>
</comment>
<keyword evidence="5 6" id="KW-0472">Membrane</keyword>
<dbReference type="Pfam" id="PF13567">
    <property type="entry name" value="DUF4131"/>
    <property type="match status" value="1"/>
</dbReference>
<dbReference type="InterPro" id="IPR004797">
    <property type="entry name" value="Competence_ComEC/Rec2"/>
</dbReference>
<accession>A0ABS2QFA0</accession>
<dbReference type="InterPro" id="IPR035681">
    <property type="entry name" value="ComA-like_MBL"/>
</dbReference>
<organism evidence="8 9">
    <name type="scientific">Peribacillus deserti</name>
    <dbReference type="NCBI Taxonomy" id="673318"/>
    <lineage>
        <taxon>Bacteria</taxon>
        <taxon>Bacillati</taxon>
        <taxon>Bacillota</taxon>
        <taxon>Bacilli</taxon>
        <taxon>Bacillales</taxon>
        <taxon>Bacillaceae</taxon>
        <taxon>Peribacillus</taxon>
    </lineage>
</organism>
<evidence type="ECO:0000256" key="1">
    <source>
        <dbReference type="ARBA" id="ARBA00004651"/>
    </source>
</evidence>
<evidence type="ECO:0000259" key="7">
    <source>
        <dbReference type="SMART" id="SM00849"/>
    </source>
</evidence>
<feature type="transmembrane region" description="Helical" evidence="6">
    <location>
        <begin position="230"/>
        <end position="253"/>
    </location>
</feature>
<dbReference type="SMART" id="SM00849">
    <property type="entry name" value="Lactamase_B"/>
    <property type="match status" value="1"/>
</dbReference>
<evidence type="ECO:0000256" key="4">
    <source>
        <dbReference type="ARBA" id="ARBA00022989"/>
    </source>
</evidence>
<evidence type="ECO:0000313" key="8">
    <source>
        <dbReference type="EMBL" id="MBM7691831.1"/>
    </source>
</evidence>
<evidence type="ECO:0000256" key="2">
    <source>
        <dbReference type="ARBA" id="ARBA00022475"/>
    </source>
</evidence>
<evidence type="ECO:0000256" key="3">
    <source>
        <dbReference type="ARBA" id="ARBA00022692"/>
    </source>
</evidence>
<feature type="domain" description="Metallo-beta-lactamase" evidence="7">
    <location>
        <begin position="509"/>
        <end position="717"/>
    </location>
</feature>
<gene>
    <name evidence="8" type="ORF">JOC77_001241</name>
</gene>
<feature type="transmembrane region" description="Helical" evidence="6">
    <location>
        <begin position="388"/>
        <end position="410"/>
    </location>
</feature>
<evidence type="ECO:0000256" key="5">
    <source>
        <dbReference type="ARBA" id="ARBA00023136"/>
    </source>
</evidence>
<dbReference type="PANTHER" id="PTHR30619">
    <property type="entry name" value="DNA INTERNALIZATION/COMPETENCE PROTEIN COMEC/REC2"/>
    <property type="match status" value="1"/>
</dbReference>
<dbReference type="InterPro" id="IPR025405">
    <property type="entry name" value="DUF4131"/>
</dbReference>
<dbReference type="Pfam" id="PF00753">
    <property type="entry name" value="Lactamase_B"/>
    <property type="match status" value="1"/>
</dbReference>
<dbReference type="SUPFAM" id="SSF56281">
    <property type="entry name" value="Metallo-hydrolase/oxidoreductase"/>
    <property type="match status" value="1"/>
</dbReference>
<dbReference type="InterPro" id="IPR052159">
    <property type="entry name" value="Competence_DNA_uptake"/>
</dbReference>
<keyword evidence="9" id="KW-1185">Reference proteome</keyword>
<feature type="transmembrane region" description="Helical" evidence="6">
    <location>
        <begin position="353"/>
        <end position="376"/>
    </location>
</feature>
<comment type="caution">
    <text evidence="8">The sequence shown here is derived from an EMBL/GenBank/DDBJ whole genome shotgun (WGS) entry which is preliminary data.</text>
</comment>
<feature type="transmembrane region" description="Helical" evidence="6">
    <location>
        <begin position="265"/>
        <end position="284"/>
    </location>
</feature>
<dbReference type="InterPro" id="IPR036866">
    <property type="entry name" value="RibonucZ/Hydroxyglut_hydro"/>
</dbReference>
<feature type="transmembrane region" description="Helical" evidence="6">
    <location>
        <begin position="445"/>
        <end position="468"/>
    </location>
</feature>
<protein>
    <submittedName>
        <fullName evidence="8">Competence protein ComEC</fullName>
    </submittedName>
</protein>
<dbReference type="EMBL" id="JAFBFI010000004">
    <property type="protein sequence ID" value="MBM7691831.1"/>
    <property type="molecule type" value="Genomic_DNA"/>
</dbReference>
<dbReference type="NCBIfam" id="TIGR00361">
    <property type="entry name" value="ComEC_Rec2"/>
    <property type="match status" value="1"/>
</dbReference>
<sequence length="764" mass="85919">MKVNLVLSAVSAAAAVTAFSLWNGKALCILAVYLSFLFIMKGPASLFIQLCVMSVFGMIYVFQADMNVTHLKREQPHFNIVFTNVPEVDGNSMQTIAQTDSGEKLLLKKKFDDLEDKRHFEDNYLAGMECRITGILKKPDSSRNPNSFNYQKYLHNRKIHWILKVQKLESCKIEHQNNFIYKLINIRYKGLKLIKKQFSEESRGIASALLFGEAGFIHEEMLRSYQVLGIVHLLSISGLHVTILAGGIFLLGIRCGFTRKKMQGILLVILPLYAVLTGLSPPVIRACGMAVIYLCLQIFNVRISGAQTICIANICYTALNPYILFDPGFQLSFTVTSSLLFSSQIISRYPNYLIQSFLISFICTICSLPIMLFHFFEISSAGILVNMVFVPLYSFIILPLAILSFSVLIIHAPAAEILINFFHLILQFLYGILDQLTEVPFSSIVFGKPPFIVLIMLTGFILGVFYYWEAKMLKNAKVLGLLIGMLLCYQYFAEYITPFGEVTFLDVGQGDSIFIQLPFGRGTYLIDTGGQLEFNQEKWEMKSSTFEVGEDIVTPFLKGKGITRLDKLILTHPDMDHIGGAANVLKDIEADQIMISQAVIKEYLEKEVFTNVKNSIVVPVRQGHYWTTGEERFVILNPQKTSKDSNEASIVLLAQIADKKWLFMGDLGEEGEARIAKKYPALRADFLKAGHHGSKNSTSDLFVGQIKPKYAIISAGRSNRYGHPNQEALDVLEAHNVFIYRTDKAGAVSFRFSKREGTFSQMLP</sequence>
<dbReference type="Pfam" id="PF03772">
    <property type="entry name" value="Competence"/>
    <property type="match status" value="1"/>
</dbReference>
<feature type="transmembrane region" description="Helical" evidence="6">
    <location>
        <begin position="44"/>
        <end position="62"/>
    </location>
</feature>
<dbReference type="CDD" id="cd07731">
    <property type="entry name" value="ComA-like_MBL-fold"/>
    <property type="match status" value="1"/>
</dbReference>
<name>A0ABS2QFA0_9BACI</name>
<keyword evidence="3 6" id="KW-0812">Transmembrane</keyword>
<dbReference type="PANTHER" id="PTHR30619:SF1">
    <property type="entry name" value="RECOMBINATION PROTEIN 2"/>
    <property type="match status" value="1"/>
</dbReference>
<dbReference type="RefSeq" id="WP_204540149.1">
    <property type="nucleotide sequence ID" value="NZ_JAFBFI010000004.1"/>
</dbReference>
<dbReference type="InterPro" id="IPR004477">
    <property type="entry name" value="ComEC_N"/>
</dbReference>
<dbReference type="InterPro" id="IPR001279">
    <property type="entry name" value="Metallo-B-lactamas"/>
</dbReference>
<evidence type="ECO:0000256" key="6">
    <source>
        <dbReference type="SAM" id="Phobius"/>
    </source>
</evidence>
<feature type="transmembrane region" description="Helical" evidence="6">
    <location>
        <begin position="475"/>
        <end position="492"/>
    </location>
</feature>
<evidence type="ECO:0000313" key="9">
    <source>
        <dbReference type="Proteomes" id="UP000823486"/>
    </source>
</evidence>
<dbReference type="Proteomes" id="UP000823486">
    <property type="component" value="Unassembled WGS sequence"/>
</dbReference>
<proteinExistence type="predicted"/>
<keyword evidence="4 6" id="KW-1133">Transmembrane helix</keyword>